<reference evidence="17 18" key="1">
    <citation type="submission" date="2016-10" db="EMBL/GenBank/DDBJ databases">
        <authorList>
            <person name="de Groot N.N."/>
        </authorList>
    </citation>
    <scope>NUCLEOTIDE SEQUENCE [LARGE SCALE GENOMIC DNA]</scope>
    <source>
        <strain evidence="17 18">DSM 23995</strain>
    </source>
</reference>
<keyword evidence="17" id="KW-0966">Cell projection</keyword>
<dbReference type="InterPro" id="IPR020006">
    <property type="entry name" value="FlhF"/>
</dbReference>
<dbReference type="Proteomes" id="UP000199516">
    <property type="component" value="Unassembled WGS sequence"/>
</dbReference>
<dbReference type="GO" id="GO:0044781">
    <property type="term" value="P:bacterial-type flagellum organization"/>
    <property type="evidence" value="ECO:0007669"/>
    <property type="project" value="UniProtKB-UniRule"/>
</dbReference>
<accession>A0A1I2A6Z8</accession>
<dbReference type="GO" id="GO:0005886">
    <property type="term" value="C:plasma membrane"/>
    <property type="evidence" value="ECO:0007669"/>
    <property type="project" value="UniProtKB-SubCell"/>
</dbReference>
<comment type="similarity">
    <text evidence="2">Belongs to the GTP-binding SRP family.</text>
</comment>
<evidence type="ECO:0000256" key="2">
    <source>
        <dbReference type="ARBA" id="ARBA00008531"/>
    </source>
</evidence>
<comment type="subcellular location">
    <subcellularLocation>
        <location evidence="1">Cell membrane</location>
        <topology evidence="1">Peripheral membrane protein</topology>
        <orientation evidence="1">Cytoplasmic side</orientation>
    </subcellularLocation>
</comment>
<dbReference type="CDD" id="cd17873">
    <property type="entry name" value="FlhF"/>
    <property type="match status" value="1"/>
</dbReference>
<evidence type="ECO:0000256" key="9">
    <source>
        <dbReference type="ARBA" id="ARBA00023134"/>
    </source>
</evidence>
<keyword evidence="8" id="KW-0653">Protein transport</keyword>
<evidence type="ECO:0000313" key="17">
    <source>
        <dbReference type="EMBL" id="SFE38683.1"/>
    </source>
</evidence>
<dbReference type="AlphaFoldDB" id="A0A1I2A6Z8"/>
<dbReference type="Pfam" id="PF00448">
    <property type="entry name" value="SRP54"/>
    <property type="match status" value="1"/>
</dbReference>
<keyword evidence="7" id="KW-1005">Bacterial flagellum biogenesis</keyword>
<dbReference type="FunFam" id="3.40.50.300:FF:000695">
    <property type="entry name" value="Flagellar biosynthesis regulator FlhF"/>
    <property type="match status" value="1"/>
</dbReference>
<feature type="domain" description="SRP54-type proteins GTP-binding" evidence="16">
    <location>
        <begin position="179"/>
        <end position="370"/>
    </location>
</feature>
<evidence type="ECO:0000256" key="11">
    <source>
        <dbReference type="ARBA" id="ARBA00023225"/>
    </source>
</evidence>
<dbReference type="OrthoDB" id="9778554at2"/>
<dbReference type="PANTHER" id="PTHR43134:SF3">
    <property type="entry name" value="FLAGELLAR BIOSYNTHESIS PROTEIN FLHF"/>
    <property type="match status" value="1"/>
</dbReference>
<evidence type="ECO:0000256" key="8">
    <source>
        <dbReference type="ARBA" id="ARBA00022927"/>
    </source>
</evidence>
<evidence type="ECO:0000256" key="10">
    <source>
        <dbReference type="ARBA" id="ARBA00023136"/>
    </source>
</evidence>
<keyword evidence="5" id="KW-1003">Cell membrane</keyword>
<dbReference type="Gene3D" id="3.40.50.300">
    <property type="entry name" value="P-loop containing nucleotide triphosphate hydrolases"/>
    <property type="match status" value="1"/>
</dbReference>
<dbReference type="EMBL" id="FONT01000001">
    <property type="protein sequence ID" value="SFE38683.1"/>
    <property type="molecule type" value="Genomic_DNA"/>
</dbReference>
<evidence type="ECO:0000256" key="5">
    <source>
        <dbReference type="ARBA" id="ARBA00022475"/>
    </source>
</evidence>
<feature type="region of interest" description="Disordered" evidence="14">
    <location>
        <begin position="58"/>
        <end position="84"/>
    </location>
</feature>
<keyword evidence="17" id="KW-0969">Cilium</keyword>
<dbReference type="SMART" id="SM00382">
    <property type="entry name" value="AAA"/>
    <property type="match status" value="1"/>
</dbReference>
<dbReference type="STRING" id="930128.SAMN05192532_101646"/>
<keyword evidence="4" id="KW-0813">Transport</keyword>
<evidence type="ECO:0000256" key="12">
    <source>
        <dbReference type="ARBA" id="ARBA00025337"/>
    </source>
</evidence>
<name>A0A1I2A6Z8_9BACI</name>
<keyword evidence="10" id="KW-0472">Membrane</keyword>
<evidence type="ECO:0000256" key="14">
    <source>
        <dbReference type="SAM" id="MobiDB-lite"/>
    </source>
</evidence>
<dbReference type="SUPFAM" id="SSF52540">
    <property type="entry name" value="P-loop containing nucleoside triphosphate hydrolases"/>
    <property type="match status" value="1"/>
</dbReference>
<keyword evidence="18" id="KW-1185">Reference proteome</keyword>
<comment type="function">
    <text evidence="12">Necessary for flagellar biosynthesis. May be involved in translocation of the flagellum.</text>
</comment>
<keyword evidence="17" id="KW-0282">Flagellum</keyword>
<dbReference type="RefSeq" id="WP_091657219.1">
    <property type="nucleotide sequence ID" value="NZ_FONT01000001.1"/>
</dbReference>
<dbReference type="GO" id="GO:0005525">
    <property type="term" value="F:GTP binding"/>
    <property type="evidence" value="ECO:0007669"/>
    <property type="project" value="UniProtKB-UniRule"/>
</dbReference>
<dbReference type="InterPro" id="IPR003593">
    <property type="entry name" value="AAA+_ATPase"/>
</dbReference>
<evidence type="ECO:0000256" key="7">
    <source>
        <dbReference type="ARBA" id="ARBA00022795"/>
    </source>
</evidence>
<dbReference type="PANTHER" id="PTHR43134">
    <property type="entry name" value="SIGNAL RECOGNITION PARTICLE RECEPTOR SUBUNIT ALPHA"/>
    <property type="match status" value="1"/>
</dbReference>
<evidence type="ECO:0000256" key="1">
    <source>
        <dbReference type="ARBA" id="ARBA00004413"/>
    </source>
</evidence>
<organism evidence="17 18">
    <name type="scientific">Alteribacillus iranensis</name>
    <dbReference type="NCBI Taxonomy" id="930128"/>
    <lineage>
        <taxon>Bacteria</taxon>
        <taxon>Bacillati</taxon>
        <taxon>Bacillota</taxon>
        <taxon>Bacilli</taxon>
        <taxon>Bacillales</taxon>
        <taxon>Bacillaceae</taxon>
        <taxon>Alteribacillus</taxon>
    </lineage>
</organism>
<dbReference type="GO" id="GO:0015031">
    <property type="term" value="P:protein transport"/>
    <property type="evidence" value="ECO:0007669"/>
    <property type="project" value="UniProtKB-KW"/>
</dbReference>
<gene>
    <name evidence="17" type="ORF">SAMN05192532_101646</name>
</gene>
<evidence type="ECO:0000313" key="18">
    <source>
        <dbReference type="Proteomes" id="UP000199516"/>
    </source>
</evidence>
<evidence type="ECO:0000259" key="15">
    <source>
        <dbReference type="SMART" id="SM00382"/>
    </source>
</evidence>
<dbReference type="Gene3D" id="1.20.120.1380">
    <property type="entry name" value="Flagellar FlhF biosynthesis protein, N domain"/>
    <property type="match status" value="1"/>
</dbReference>
<evidence type="ECO:0000256" key="4">
    <source>
        <dbReference type="ARBA" id="ARBA00022448"/>
    </source>
</evidence>
<feature type="domain" description="AAA+ ATPase" evidence="15">
    <location>
        <begin position="178"/>
        <end position="347"/>
    </location>
</feature>
<dbReference type="InterPro" id="IPR000897">
    <property type="entry name" value="SRP54_GTPase_dom"/>
</dbReference>
<keyword evidence="9" id="KW-0342">GTP-binding</keyword>
<evidence type="ECO:0000256" key="6">
    <source>
        <dbReference type="ARBA" id="ARBA00022741"/>
    </source>
</evidence>
<sequence length="376" mass="42761">MKVKKFTGRDMPDAMKKVRQELGDHAVILTSKTVSTGGFLGLFSRKSIQVIAAVDEEHPSTPVTARSKTREKEPGTYKNESLQESDLEKEVSEIKETLHHLKKDSLLSSSDHPLPLIKVDNALQDHEVEHYIRQETRNTLLMEWYRSEAPDTSSIKKKTKHVLKNAMKGIEFGHSFPPKKFIHLVGPTGVGKTTTLAKIAAHYQLNHKLSIGFITTDTYRIAAVEQLKTYAKILDVPIEVVYSLEDFKRAKQKFVEKDVVFIDSAGRNYQNSLYVDQLNEVIEFDDDMETFLVLSLTSKYKDMKYIYQQFSKIPIDKFIFTKYDETSSYGAILNLVVESRIGAAYVTNGQNVPDDIEVCDPDQMIDWLLAGVTENE</sequence>
<dbReference type="GO" id="GO:0006614">
    <property type="term" value="P:SRP-dependent cotranslational protein targeting to membrane"/>
    <property type="evidence" value="ECO:0007669"/>
    <property type="project" value="UniProtKB-UniRule"/>
</dbReference>
<keyword evidence="11" id="KW-1006">Bacterial flagellum protein export</keyword>
<dbReference type="InterPro" id="IPR027417">
    <property type="entry name" value="P-loop_NTPase"/>
</dbReference>
<dbReference type="GO" id="GO:0003924">
    <property type="term" value="F:GTPase activity"/>
    <property type="evidence" value="ECO:0007669"/>
    <property type="project" value="UniProtKB-UniRule"/>
</dbReference>
<keyword evidence="6" id="KW-0547">Nucleotide-binding</keyword>
<evidence type="ECO:0000256" key="3">
    <source>
        <dbReference type="ARBA" id="ARBA00014919"/>
    </source>
</evidence>
<evidence type="ECO:0000256" key="13">
    <source>
        <dbReference type="NCBIfam" id="TIGR03499"/>
    </source>
</evidence>
<dbReference type="InterPro" id="IPR047040">
    <property type="entry name" value="FlhF__GTPase_dom"/>
</dbReference>
<dbReference type="NCBIfam" id="TIGR03499">
    <property type="entry name" value="FlhF"/>
    <property type="match status" value="1"/>
</dbReference>
<dbReference type="GO" id="GO:0005047">
    <property type="term" value="F:signal recognition particle binding"/>
    <property type="evidence" value="ECO:0007669"/>
    <property type="project" value="TreeGrafter"/>
</dbReference>
<evidence type="ECO:0000259" key="16">
    <source>
        <dbReference type="SMART" id="SM00962"/>
    </source>
</evidence>
<protein>
    <recommendedName>
        <fullName evidence="3 13">Flagellar biosynthesis protein FlhF</fullName>
    </recommendedName>
</protein>
<dbReference type="SMART" id="SM00962">
    <property type="entry name" value="SRP54"/>
    <property type="match status" value="1"/>
</dbReference>
<proteinExistence type="inferred from homology"/>